<organism evidence="3 4">
    <name type="scientific">Rhizobium helianthi</name>
    <dbReference type="NCBI Taxonomy" id="1132695"/>
    <lineage>
        <taxon>Bacteria</taxon>
        <taxon>Pseudomonadati</taxon>
        <taxon>Pseudomonadota</taxon>
        <taxon>Alphaproteobacteria</taxon>
        <taxon>Hyphomicrobiales</taxon>
        <taxon>Rhizobiaceae</taxon>
        <taxon>Rhizobium/Agrobacterium group</taxon>
        <taxon>Rhizobium</taxon>
    </lineage>
</organism>
<dbReference type="Gene3D" id="3.30.70.1070">
    <property type="entry name" value="Sporulation related repeat"/>
    <property type="match status" value="1"/>
</dbReference>
<proteinExistence type="predicted"/>
<feature type="region of interest" description="Disordered" evidence="1">
    <location>
        <begin position="836"/>
        <end position="864"/>
    </location>
</feature>
<accession>A0ABW4M154</accession>
<feature type="region of interest" description="Disordered" evidence="1">
    <location>
        <begin position="193"/>
        <end position="242"/>
    </location>
</feature>
<keyword evidence="4" id="KW-1185">Reference proteome</keyword>
<dbReference type="InterPro" id="IPR036680">
    <property type="entry name" value="SPOR-like_sf"/>
</dbReference>
<gene>
    <name evidence="3" type="ORF">ACFSE1_02015</name>
</gene>
<feature type="region of interest" description="Disordered" evidence="1">
    <location>
        <begin position="282"/>
        <end position="340"/>
    </location>
</feature>
<sequence>MANNNVAYGRNGAPDFFADDDPLAELARIVGYDDRPQAQPAADASLRREPAFNLEDELLRELQGFDAPRNEPHGAGDPVVADVVEPVVPPPASNLNAQASDPFAEPDPFVEPELPGWNGGTPVVQYGAVPARPLSDIPVRDIPVSDAQVGEMRSAPNVVSASADVRKAAPVSSAYDSASLSSDLISELETSLAPAAPVAKPSSRPPARAYEPGFRMPLANFNPASVPRHEPRPVQPAQPADVTPVVTPVPEAVAPEASPVSASSEASIWEAELARVAAFAVAPAAAQPQPSAPRDFVPRAVEPARAEPDFGFAPQMPAPSQPAVQARQPEPSVALSDDDFDLALDDLDLDFSDLMDEQPVAAEPVKAERQEPRLEAQPDRLQSQPRPVAPMPIAPMPVGQPAAPVQRPVQSEPTVAAVPSFLMNSRSAAAVSQPASFSAAASQAAPTTPVAQFQPAATQMRAEPSQADADGFDPALFADADEMPETVPDLNVPELPSHEPEQRPVAHPEFDIDLDSELASFLDSANIAPRAQEASRPRNAAPAAASMQTKPEQTAAAPLNDGLDDFERALEEDFRRSLATPFPGPTALDDEDPGEDYAAPRRVLPSWVVPASVAGVVAIAGLSAFAWYTSGGSSVAGDGAPVVIAADTDPVKVVPENPGGKVVPNQNKAVYDRVASGGLDAPKQQSLITSDEQPVDVVQKTLVPETLPLEGENDEMDAGGTAVGGTAVGDTQDARLLPQETAAASSGSDQLAVMPRKVKTMIVRPDGTLVEQVVDAPAAAPAANAGKVPAAPALAEPTRTAAAPAGNAPVAAETTGLSDVNIAKTTTLTGTSTVAPAANTPAAAPAQAAATQKPSAPVPSARPAEQPVQVVAAVSSQGNVRQPAAQTPAAAPAAASATSGAGGYFIQVASLPSEADAQKSYKNLSSKFGNVIGGRGVDIAKAEIAGKGTFYRVRIPAGNSKDEAAALCERLRAAGGTCLIAR</sequence>
<feature type="compositionally biased region" description="Low complexity" evidence="1">
    <location>
        <begin position="282"/>
        <end position="294"/>
    </location>
</feature>
<protein>
    <submittedName>
        <fullName evidence="3">SPOR domain-containing protein</fullName>
    </submittedName>
</protein>
<comment type="caution">
    <text evidence="3">The sequence shown here is derived from an EMBL/GenBank/DDBJ whole genome shotgun (WGS) entry which is preliminary data.</text>
</comment>
<dbReference type="PROSITE" id="PS51724">
    <property type="entry name" value="SPOR"/>
    <property type="match status" value="1"/>
</dbReference>
<feature type="region of interest" description="Disordered" evidence="1">
    <location>
        <begin position="528"/>
        <end position="559"/>
    </location>
</feature>
<feature type="region of interest" description="Disordered" evidence="1">
    <location>
        <begin position="362"/>
        <end position="387"/>
    </location>
</feature>
<evidence type="ECO:0000256" key="1">
    <source>
        <dbReference type="SAM" id="MobiDB-lite"/>
    </source>
</evidence>
<evidence type="ECO:0000313" key="4">
    <source>
        <dbReference type="Proteomes" id="UP001597322"/>
    </source>
</evidence>
<feature type="region of interest" description="Disordered" evidence="1">
    <location>
        <begin position="575"/>
        <end position="596"/>
    </location>
</feature>
<dbReference type="InterPro" id="IPR007730">
    <property type="entry name" value="SPOR-like_dom"/>
</dbReference>
<evidence type="ECO:0000259" key="2">
    <source>
        <dbReference type="PROSITE" id="PS51724"/>
    </source>
</evidence>
<name>A0ABW4M154_9HYPH</name>
<feature type="domain" description="SPOR" evidence="2">
    <location>
        <begin position="898"/>
        <end position="982"/>
    </location>
</feature>
<feature type="compositionally biased region" description="Basic and acidic residues" evidence="1">
    <location>
        <begin position="365"/>
        <end position="378"/>
    </location>
</feature>
<feature type="region of interest" description="Disordered" evidence="1">
    <location>
        <begin position="454"/>
        <end position="473"/>
    </location>
</feature>
<feature type="compositionally biased region" description="Low complexity" evidence="1">
    <location>
        <begin position="537"/>
        <end position="546"/>
    </location>
</feature>
<dbReference type="RefSeq" id="WP_377395786.1">
    <property type="nucleotide sequence ID" value="NZ_JBHUEQ010000003.1"/>
</dbReference>
<feature type="region of interest" description="Disordered" evidence="1">
    <location>
        <begin position="85"/>
        <end position="116"/>
    </location>
</feature>
<dbReference type="SUPFAM" id="SSF110997">
    <property type="entry name" value="Sporulation related repeat"/>
    <property type="match status" value="1"/>
</dbReference>
<reference evidence="4" key="1">
    <citation type="journal article" date="2019" name="Int. J. Syst. Evol. Microbiol.">
        <title>The Global Catalogue of Microorganisms (GCM) 10K type strain sequencing project: providing services to taxonomists for standard genome sequencing and annotation.</title>
        <authorList>
            <consortium name="The Broad Institute Genomics Platform"/>
            <consortium name="The Broad Institute Genome Sequencing Center for Infectious Disease"/>
            <person name="Wu L."/>
            <person name="Ma J."/>
        </authorList>
    </citation>
    <scope>NUCLEOTIDE SEQUENCE [LARGE SCALE GENOMIC DNA]</scope>
    <source>
        <strain evidence="4">CG52</strain>
    </source>
</reference>
<evidence type="ECO:0000313" key="3">
    <source>
        <dbReference type="EMBL" id="MFD1744226.1"/>
    </source>
</evidence>
<dbReference type="Pfam" id="PF05036">
    <property type="entry name" value="SPOR"/>
    <property type="match status" value="1"/>
</dbReference>
<feature type="compositionally biased region" description="Low complexity" evidence="1">
    <location>
        <begin position="836"/>
        <end position="855"/>
    </location>
</feature>
<dbReference type="Proteomes" id="UP001597322">
    <property type="component" value="Unassembled WGS sequence"/>
</dbReference>
<dbReference type="EMBL" id="JBHUEQ010000003">
    <property type="protein sequence ID" value="MFD1744226.1"/>
    <property type="molecule type" value="Genomic_DNA"/>
</dbReference>